<keyword evidence="1" id="KW-0175">Coiled coil</keyword>
<evidence type="ECO:0000256" key="2">
    <source>
        <dbReference type="SAM" id="MobiDB-lite"/>
    </source>
</evidence>
<feature type="region of interest" description="Disordered" evidence="2">
    <location>
        <begin position="379"/>
        <end position="419"/>
    </location>
</feature>
<feature type="compositionally biased region" description="Polar residues" evidence="2">
    <location>
        <begin position="389"/>
        <end position="402"/>
    </location>
</feature>
<feature type="compositionally biased region" description="Polar residues" evidence="2">
    <location>
        <begin position="253"/>
        <end position="267"/>
    </location>
</feature>
<feature type="region of interest" description="Disordered" evidence="2">
    <location>
        <begin position="253"/>
        <end position="363"/>
    </location>
</feature>
<accession>A0AAN6UIM9</accession>
<reference evidence="3" key="2">
    <citation type="submission" date="2023-05" db="EMBL/GenBank/DDBJ databases">
        <authorList>
            <consortium name="Lawrence Berkeley National Laboratory"/>
            <person name="Steindorff A."/>
            <person name="Hensen N."/>
            <person name="Bonometti L."/>
            <person name="Westerberg I."/>
            <person name="Brannstrom I.O."/>
            <person name="Guillou S."/>
            <person name="Cros-Aarteil S."/>
            <person name="Calhoun S."/>
            <person name="Haridas S."/>
            <person name="Kuo A."/>
            <person name="Mondo S."/>
            <person name="Pangilinan J."/>
            <person name="Riley R."/>
            <person name="Labutti K."/>
            <person name="Andreopoulos B."/>
            <person name="Lipzen A."/>
            <person name="Chen C."/>
            <person name="Yanf M."/>
            <person name="Daum C."/>
            <person name="Ng V."/>
            <person name="Clum A."/>
            <person name="Ohm R."/>
            <person name="Martin F."/>
            <person name="Silar P."/>
            <person name="Natvig D."/>
            <person name="Lalanne C."/>
            <person name="Gautier V."/>
            <person name="Ament-Velasquez S.L."/>
            <person name="Kruys A."/>
            <person name="Hutchinson M.I."/>
            <person name="Powell A.J."/>
            <person name="Barry K."/>
            <person name="Miller A.N."/>
            <person name="Grigoriev I.V."/>
            <person name="Debuchy R."/>
            <person name="Gladieux P."/>
            <person name="Thoren M.H."/>
            <person name="Johannesson H."/>
        </authorList>
    </citation>
    <scope>NUCLEOTIDE SEQUENCE</scope>
    <source>
        <strain evidence="3">CBS 123565</strain>
    </source>
</reference>
<comment type="caution">
    <text evidence="3">The sequence shown here is derived from an EMBL/GenBank/DDBJ whole genome shotgun (WGS) entry which is preliminary data.</text>
</comment>
<feature type="region of interest" description="Disordered" evidence="2">
    <location>
        <begin position="67"/>
        <end position="88"/>
    </location>
</feature>
<evidence type="ECO:0000256" key="1">
    <source>
        <dbReference type="SAM" id="Coils"/>
    </source>
</evidence>
<evidence type="ECO:0000313" key="4">
    <source>
        <dbReference type="Proteomes" id="UP001304895"/>
    </source>
</evidence>
<evidence type="ECO:0000313" key="3">
    <source>
        <dbReference type="EMBL" id="KAK4133424.1"/>
    </source>
</evidence>
<keyword evidence="4" id="KW-1185">Reference proteome</keyword>
<sequence length="615" mass="65676">MTKLPSESFWPLSPHDIDARYQFPKLTSDSSSVISPLTLPRGVAGYFDKIAVKGGGPSPPVFAIQSASDGPLAHSSRGSRVYSPLSPAVRGPTLQHPSFLPPHLLPTTREGQYQLEQYRSSSLPPKARNGLASRTAVGLPLAGLRSFANAPMSPTGLASAGHPRSISADAASAPSHAHMIRRLVRQNARIREAWEAERKYLEANRERVEEVYTEERVFMEEERAEWDAERAVLLQKIEHLQQQVSALGAGAQSATNGTQASSNSSFSGLGLRGGDVAPSRESPRSSQSSQGTTQSTTQSGRPIARNGDLSRSSTRIKRPDPALLATARTPNGPSIPTCDFLKPDSASESETEPVPIVDVQEIHPELEGIPIKATTVQKPTFAHTPPSHAASQASSRSGSPPTNAARPKSPRGSKHQTMQVLAAKEADRLTMHAGHTPSHSLSSLATNASSGTATATSNGGHSTPTQQPDVANDICPEVPHNTEQASHQGHPLDDHPEAIFEPGEDCELRGPLMVRNMPAHDEIFFQKLSDKLEEVSKDDEAALPAVLKDSERAEQPEQQSRRQSDAQQAAVGADASGPKNDTGSPTGGDDDKPEPAIPLKLKTRMNFGAPFGAIR</sequence>
<feature type="compositionally biased region" description="Low complexity" evidence="2">
    <location>
        <begin position="438"/>
        <end position="463"/>
    </location>
</feature>
<feature type="region of interest" description="Disordered" evidence="2">
    <location>
        <begin position="433"/>
        <end position="495"/>
    </location>
</feature>
<reference evidence="3" key="1">
    <citation type="journal article" date="2023" name="Mol. Phylogenet. Evol.">
        <title>Genome-scale phylogeny and comparative genomics of the fungal order Sordariales.</title>
        <authorList>
            <person name="Hensen N."/>
            <person name="Bonometti L."/>
            <person name="Westerberg I."/>
            <person name="Brannstrom I.O."/>
            <person name="Guillou S."/>
            <person name="Cros-Aarteil S."/>
            <person name="Calhoun S."/>
            <person name="Haridas S."/>
            <person name="Kuo A."/>
            <person name="Mondo S."/>
            <person name="Pangilinan J."/>
            <person name="Riley R."/>
            <person name="LaButti K."/>
            <person name="Andreopoulos B."/>
            <person name="Lipzen A."/>
            <person name="Chen C."/>
            <person name="Yan M."/>
            <person name="Daum C."/>
            <person name="Ng V."/>
            <person name="Clum A."/>
            <person name="Steindorff A."/>
            <person name="Ohm R.A."/>
            <person name="Martin F."/>
            <person name="Silar P."/>
            <person name="Natvig D.O."/>
            <person name="Lalanne C."/>
            <person name="Gautier V."/>
            <person name="Ament-Velasquez S.L."/>
            <person name="Kruys A."/>
            <person name="Hutchinson M.I."/>
            <person name="Powell A.J."/>
            <person name="Barry K."/>
            <person name="Miller A.N."/>
            <person name="Grigoriev I.V."/>
            <person name="Debuchy R."/>
            <person name="Gladieux P."/>
            <person name="Hiltunen Thoren M."/>
            <person name="Johannesson H."/>
        </authorList>
    </citation>
    <scope>NUCLEOTIDE SEQUENCE</scope>
    <source>
        <strain evidence="3">CBS 123565</strain>
    </source>
</reference>
<proteinExistence type="predicted"/>
<dbReference type="EMBL" id="MU853412">
    <property type="protein sequence ID" value="KAK4133424.1"/>
    <property type="molecule type" value="Genomic_DNA"/>
</dbReference>
<name>A0AAN6UIM9_9PEZI</name>
<dbReference type="AlphaFoldDB" id="A0AAN6UIM9"/>
<gene>
    <name evidence="3" type="ORF">BT67DRAFT_442868</name>
</gene>
<organism evidence="3 4">
    <name type="scientific">Trichocladium antarcticum</name>
    <dbReference type="NCBI Taxonomy" id="1450529"/>
    <lineage>
        <taxon>Eukaryota</taxon>
        <taxon>Fungi</taxon>
        <taxon>Dikarya</taxon>
        <taxon>Ascomycota</taxon>
        <taxon>Pezizomycotina</taxon>
        <taxon>Sordariomycetes</taxon>
        <taxon>Sordariomycetidae</taxon>
        <taxon>Sordariales</taxon>
        <taxon>Chaetomiaceae</taxon>
        <taxon>Trichocladium</taxon>
    </lineage>
</organism>
<feature type="compositionally biased region" description="Low complexity" evidence="2">
    <location>
        <begin position="285"/>
        <end position="300"/>
    </location>
</feature>
<feature type="coiled-coil region" evidence="1">
    <location>
        <begin position="191"/>
        <end position="243"/>
    </location>
</feature>
<dbReference type="Proteomes" id="UP001304895">
    <property type="component" value="Unassembled WGS sequence"/>
</dbReference>
<feature type="compositionally biased region" description="Basic and acidic residues" evidence="2">
    <location>
        <begin position="548"/>
        <end position="564"/>
    </location>
</feature>
<protein>
    <submittedName>
        <fullName evidence="3">Uncharacterized protein</fullName>
    </submittedName>
</protein>
<feature type="region of interest" description="Disordered" evidence="2">
    <location>
        <begin position="535"/>
        <end position="615"/>
    </location>
</feature>